<reference evidence="5 6" key="1">
    <citation type="submission" date="2018-08" db="EMBL/GenBank/DDBJ databases">
        <title>Genome and evolution of the arbuscular mycorrhizal fungus Diversispora epigaea (formerly Glomus versiforme) and its bacterial endosymbionts.</title>
        <authorList>
            <person name="Sun X."/>
            <person name="Fei Z."/>
            <person name="Harrison M."/>
        </authorList>
    </citation>
    <scope>NUCLEOTIDE SEQUENCE [LARGE SCALE GENOMIC DNA]</scope>
    <source>
        <strain evidence="5 6">IT104</strain>
    </source>
</reference>
<dbReference type="STRING" id="1348612.A0A397GIA2"/>
<dbReference type="Gene3D" id="1.10.510.10">
    <property type="entry name" value="Transferase(Phosphotransferase) domain 1"/>
    <property type="match status" value="2"/>
</dbReference>
<feature type="binding site" evidence="3">
    <location>
        <position position="378"/>
    </location>
    <ligand>
        <name>ATP</name>
        <dbReference type="ChEBI" id="CHEBI:30616"/>
    </ligand>
</feature>
<dbReference type="SUPFAM" id="SSF56112">
    <property type="entry name" value="Protein kinase-like (PK-like)"/>
    <property type="match status" value="2"/>
</dbReference>
<dbReference type="GO" id="GO:0005524">
    <property type="term" value="F:ATP binding"/>
    <property type="evidence" value="ECO:0007669"/>
    <property type="project" value="UniProtKB-UniRule"/>
</dbReference>
<keyword evidence="6" id="KW-1185">Reference proteome</keyword>
<feature type="domain" description="Protein kinase" evidence="4">
    <location>
        <begin position="349"/>
        <end position="609"/>
    </location>
</feature>
<dbReference type="GO" id="GO:0004672">
    <property type="term" value="F:protein kinase activity"/>
    <property type="evidence" value="ECO:0007669"/>
    <property type="project" value="InterPro"/>
</dbReference>
<dbReference type="InterPro" id="IPR011009">
    <property type="entry name" value="Kinase-like_dom_sf"/>
</dbReference>
<name>A0A397GIA2_9GLOM</name>
<evidence type="ECO:0000313" key="6">
    <source>
        <dbReference type="Proteomes" id="UP000266861"/>
    </source>
</evidence>
<dbReference type="PANTHER" id="PTHR44329:SF298">
    <property type="entry name" value="MIXED LINEAGE KINASE DOMAIN-LIKE PROTEIN"/>
    <property type="match status" value="1"/>
</dbReference>
<protein>
    <recommendedName>
        <fullName evidence="4">Protein kinase domain-containing protein</fullName>
    </recommendedName>
</protein>
<evidence type="ECO:0000259" key="4">
    <source>
        <dbReference type="PROSITE" id="PS50011"/>
    </source>
</evidence>
<dbReference type="PROSITE" id="PS00107">
    <property type="entry name" value="PROTEIN_KINASE_ATP"/>
    <property type="match status" value="1"/>
</dbReference>
<evidence type="ECO:0000313" key="5">
    <source>
        <dbReference type="EMBL" id="RHZ49474.1"/>
    </source>
</evidence>
<dbReference type="PROSITE" id="PS50011">
    <property type="entry name" value="PROTEIN_KINASE_DOM"/>
    <property type="match status" value="2"/>
</dbReference>
<comment type="caution">
    <text evidence="5">The sequence shown here is derived from an EMBL/GenBank/DDBJ whole genome shotgun (WGS) entry which is preliminary data.</text>
</comment>
<evidence type="ECO:0000256" key="1">
    <source>
        <dbReference type="ARBA" id="ARBA00022741"/>
    </source>
</evidence>
<keyword evidence="1 3" id="KW-0547">Nucleotide-binding</keyword>
<keyword evidence="2 3" id="KW-0067">ATP-binding</keyword>
<evidence type="ECO:0000256" key="2">
    <source>
        <dbReference type="ARBA" id="ARBA00022840"/>
    </source>
</evidence>
<dbReference type="InterPro" id="IPR017441">
    <property type="entry name" value="Protein_kinase_ATP_BS"/>
</dbReference>
<gene>
    <name evidence="5" type="ORF">Glove_520g15</name>
</gene>
<dbReference type="InterPro" id="IPR051681">
    <property type="entry name" value="Ser/Thr_Kinases-Pseudokinases"/>
</dbReference>
<dbReference type="GO" id="GO:0097527">
    <property type="term" value="P:necroptotic signaling pathway"/>
    <property type="evidence" value="ECO:0007669"/>
    <property type="project" value="TreeGrafter"/>
</dbReference>
<accession>A0A397GIA2</accession>
<dbReference type="EMBL" id="PQFF01000449">
    <property type="protein sequence ID" value="RHZ49474.1"/>
    <property type="molecule type" value="Genomic_DNA"/>
</dbReference>
<proteinExistence type="predicted"/>
<dbReference type="InterPro" id="IPR001245">
    <property type="entry name" value="Ser-Thr/Tyr_kinase_cat_dom"/>
</dbReference>
<organism evidence="5 6">
    <name type="scientific">Diversispora epigaea</name>
    <dbReference type="NCBI Taxonomy" id="1348612"/>
    <lineage>
        <taxon>Eukaryota</taxon>
        <taxon>Fungi</taxon>
        <taxon>Fungi incertae sedis</taxon>
        <taxon>Mucoromycota</taxon>
        <taxon>Glomeromycotina</taxon>
        <taxon>Glomeromycetes</taxon>
        <taxon>Diversisporales</taxon>
        <taxon>Diversisporaceae</taxon>
        <taxon>Diversispora</taxon>
    </lineage>
</organism>
<dbReference type="AlphaFoldDB" id="A0A397GIA2"/>
<dbReference type="PRINTS" id="PR00109">
    <property type="entry name" value="TYRKINASE"/>
</dbReference>
<dbReference type="PANTHER" id="PTHR44329">
    <property type="entry name" value="SERINE/THREONINE-PROTEIN KINASE TNNI3K-RELATED"/>
    <property type="match status" value="1"/>
</dbReference>
<feature type="domain" description="Protein kinase" evidence="4">
    <location>
        <begin position="28"/>
        <end position="287"/>
    </location>
</feature>
<dbReference type="Proteomes" id="UP000266861">
    <property type="component" value="Unassembled WGS sequence"/>
</dbReference>
<dbReference type="OrthoDB" id="2431639at2759"/>
<dbReference type="Pfam" id="PF07714">
    <property type="entry name" value="PK_Tyr_Ser-Thr"/>
    <property type="match status" value="2"/>
</dbReference>
<dbReference type="InterPro" id="IPR000719">
    <property type="entry name" value="Prot_kinase_dom"/>
</dbReference>
<sequence length="617" mass="71212">MSFSHSKKDSFKNALENGYIRLFDYNTFDNPTKIAEGSCGTVFHANSKILGKDVSLKSLHGVNKGDEFYKKFVNELKHINAVNHHDNIINFYGVSIDHSETLYMVLQYAKDGDLRTYLQTNFEKLDWKIKINMAKDIARGLYCIHEAKIVHKDLHSKNILVHEGRLLIADLGLSKSLDTNSSSLSGGMIAYTDPAYLKNMKAYKRNKASDIYSLGILFWELSSGRSPFHAISCFEIYNTMIISGKREADIHGTPIDYINIYSKAWNDDPNQRPTIKDICYSLENIRLENVYNISNSNQLNQPNVDHNKPMEKYSKDTVSIFSDLEITDQERLDNVIKSNQIIQYGYNSFENIEFIGRGFFGGIYSATLKNENMKVVIKSTVVNPNSIELFVNELKNFSNVNWHENVIKFFGISQKDVNSEEYIFVLEYANGGTLRNYLKTNFRRLDWSDKLNYAQQIAKAIKHLHSYNIILGNLSSRNVLIHNNNIKISNFDTTKFTTKLTIDLLKSLRLIEYTDPMIFKIQGEFSRTKASDMFSVGILLWEISSGRIPYDSYFQNDLDKKISYIIEGRREKPITGTPKSYVKLYQECWDQDPKQRPNIEKITHDLEFITIIIESME</sequence>
<evidence type="ECO:0000256" key="3">
    <source>
        <dbReference type="PROSITE-ProRule" id="PRU10141"/>
    </source>
</evidence>